<evidence type="ECO:0000313" key="1">
    <source>
        <dbReference type="EMBL" id="KJA24986.1"/>
    </source>
</evidence>
<dbReference type="OrthoDB" id="3268696at2759"/>
<dbReference type="OMA" id="WTEASEF"/>
<sequence>MYTLVRLRSSALDTFNLPGPRYPLELQCSFRGCGHVFTALDFQSYTYRCKHILGEIGRGALLQGGILARIAREFISIESALDGPSHQVLVNRTGASFRSESNGYEYWDDTINQTEIDIICGTYYVPTGKLAMVIHKDRMKAISWFPPPSVWAANGFAWLEWTEASEFFFRNVLKNIQSNQFQPLTKNEWRQKLRGFGGTRKLLEANAHRSRQFLNNYCPIRRTI</sequence>
<accession>A0A0D2P8L2</accession>
<dbReference type="AlphaFoldDB" id="A0A0D2P8L2"/>
<reference evidence="2" key="1">
    <citation type="submission" date="2014-04" db="EMBL/GenBank/DDBJ databases">
        <title>Evolutionary Origins and Diversification of the Mycorrhizal Mutualists.</title>
        <authorList>
            <consortium name="DOE Joint Genome Institute"/>
            <consortium name="Mycorrhizal Genomics Consortium"/>
            <person name="Kohler A."/>
            <person name="Kuo A."/>
            <person name="Nagy L.G."/>
            <person name="Floudas D."/>
            <person name="Copeland A."/>
            <person name="Barry K.W."/>
            <person name="Cichocki N."/>
            <person name="Veneault-Fourrey C."/>
            <person name="LaButti K."/>
            <person name="Lindquist E.A."/>
            <person name="Lipzen A."/>
            <person name="Lundell T."/>
            <person name="Morin E."/>
            <person name="Murat C."/>
            <person name="Riley R."/>
            <person name="Ohm R."/>
            <person name="Sun H."/>
            <person name="Tunlid A."/>
            <person name="Henrissat B."/>
            <person name="Grigoriev I.V."/>
            <person name="Hibbett D.S."/>
            <person name="Martin F."/>
        </authorList>
    </citation>
    <scope>NUCLEOTIDE SEQUENCE [LARGE SCALE GENOMIC DNA]</scope>
    <source>
        <strain evidence="2">FD-334 SS-4</strain>
    </source>
</reference>
<dbReference type="EMBL" id="KN817534">
    <property type="protein sequence ID" value="KJA24986.1"/>
    <property type="molecule type" value="Genomic_DNA"/>
</dbReference>
<evidence type="ECO:0000313" key="2">
    <source>
        <dbReference type="Proteomes" id="UP000054270"/>
    </source>
</evidence>
<keyword evidence="2" id="KW-1185">Reference proteome</keyword>
<organism evidence="1 2">
    <name type="scientific">Hypholoma sublateritium (strain FD-334 SS-4)</name>
    <dbReference type="NCBI Taxonomy" id="945553"/>
    <lineage>
        <taxon>Eukaryota</taxon>
        <taxon>Fungi</taxon>
        <taxon>Dikarya</taxon>
        <taxon>Basidiomycota</taxon>
        <taxon>Agaricomycotina</taxon>
        <taxon>Agaricomycetes</taxon>
        <taxon>Agaricomycetidae</taxon>
        <taxon>Agaricales</taxon>
        <taxon>Agaricineae</taxon>
        <taxon>Strophariaceae</taxon>
        <taxon>Hypholoma</taxon>
    </lineage>
</organism>
<protein>
    <submittedName>
        <fullName evidence="1">Uncharacterized protein</fullName>
    </submittedName>
</protein>
<name>A0A0D2P8L2_HYPSF</name>
<dbReference type="STRING" id="945553.A0A0D2P8L2"/>
<proteinExistence type="predicted"/>
<dbReference type="Proteomes" id="UP000054270">
    <property type="component" value="Unassembled WGS sequence"/>
</dbReference>
<gene>
    <name evidence="1" type="ORF">HYPSUDRAFT_135476</name>
</gene>